<evidence type="ECO:0000313" key="9">
    <source>
        <dbReference type="Proteomes" id="UP000005222"/>
    </source>
</evidence>
<dbReference type="PROSITE" id="PS50850">
    <property type="entry name" value="MFS"/>
    <property type="match status" value="1"/>
</dbReference>
<dbReference type="InterPro" id="IPR036259">
    <property type="entry name" value="MFS_trans_sf"/>
</dbReference>
<dbReference type="CDD" id="cd17323">
    <property type="entry name" value="MFS_Tpo1_MDR_like"/>
    <property type="match status" value="1"/>
</dbReference>
<dbReference type="FunFam" id="1.20.1250.20:FF:000011">
    <property type="entry name" value="MFS multidrug transporter, putative"/>
    <property type="match status" value="1"/>
</dbReference>
<comment type="subcellular location">
    <subcellularLocation>
        <location evidence="1">Membrane</location>
        <topology evidence="1">Multi-pass membrane protein</topology>
    </subcellularLocation>
</comment>
<evidence type="ECO:0000259" key="6">
    <source>
        <dbReference type="PROSITE" id="PS50850"/>
    </source>
</evidence>
<feature type="transmembrane region" description="Helical" evidence="5">
    <location>
        <begin position="383"/>
        <end position="408"/>
    </location>
</feature>
<dbReference type="GO" id="GO:1990961">
    <property type="term" value="P:xenobiotic detoxification by transmembrane export across the plasma membrane"/>
    <property type="evidence" value="ECO:0007669"/>
    <property type="project" value="TreeGrafter"/>
</dbReference>
<dbReference type="Proteomes" id="UP000005222">
    <property type="component" value="Chromosome G"/>
</dbReference>
<dbReference type="AlphaFoldDB" id="G8YGL8"/>
<dbReference type="EMBL" id="FO082052">
    <property type="protein sequence ID" value="CCE80570.1"/>
    <property type="molecule type" value="Genomic_DNA"/>
</dbReference>
<reference evidence="8" key="1">
    <citation type="submission" date="2011-10" db="EMBL/GenBank/DDBJ databases">
        <authorList>
            <person name="Genoscope - CEA"/>
        </authorList>
    </citation>
    <scope>NUCLEOTIDE SEQUENCE</scope>
</reference>
<organism evidence="8 9">
    <name type="scientific">Pichia sorbitophila (strain ATCC MYA-4447 / BCRC 22081 / CBS 7064 / NBRC 10061 / NRRL Y-12695)</name>
    <name type="common">Hybrid yeast</name>
    <dbReference type="NCBI Taxonomy" id="559304"/>
    <lineage>
        <taxon>Eukaryota</taxon>
        <taxon>Fungi</taxon>
        <taxon>Dikarya</taxon>
        <taxon>Ascomycota</taxon>
        <taxon>Saccharomycotina</taxon>
        <taxon>Pichiomycetes</taxon>
        <taxon>Debaryomycetaceae</taxon>
        <taxon>Millerozyma</taxon>
    </lineage>
</organism>
<feature type="transmembrane region" description="Helical" evidence="5">
    <location>
        <begin position="141"/>
        <end position="160"/>
    </location>
</feature>
<feature type="transmembrane region" description="Helical" evidence="5">
    <location>
        <begin position="73"/>
        <end position="94"/>
    </location>
</feature>
<dbReference type="PANTHER" id="PTHR23502:SF23">
    <property type="entry name" value="FLUCONAZOLE RESISTANCE PROTEIN 1"/>
    <property type="match status" value="1"/>
</dbReference>
<dbReference type="PANTHER" id="PTHR23502">
    <property type="entry name" value="MAJOR FACILITATOR SUPERFAMILY"/>
    <property type="match status" value="1"/>
</dbReference>
<dbReference type="GO" id="GO:0005886">
    <property type="term" value="C:plasma membrane"/>
    <property type="evidence" value="ECO:0007669"/>
    <property type="project" value="TreeGrafter"/>
</dbReference>
<evidence type="ECO:0000256" key="1">
    <source>
        <dbReference type="ARBA" id="ARBA00004141"/>
    </source>
</evidence>
<keyword evidence="9" id="KW-1185">Reference proteome</keyword>
<feature type="transmembrane region" description="Helical" evidence="5">
    <location>
        <begin position="414"/>
        <end position="438"/>
    </location>
</feature>
<dbReference type="EMBL" id="FO082053">
    <property type="protein sequence ID" value="CCE79805.1"/>
    <property type="molecule type" value="Genomic_DNA"/>
</dbReference>
<feature type="transmembrane region" description="Helical" evidence="5">
    <location>
        <begin position="487"/>
        <end position="508"/>
    </location>
</feature>
<dbReference type="SUPFAM" id="SSF103473">
    <property type="entry name" value="MFS general substrate transporter"/>
    <property type="match status" value="1"/>
</dbReference>
<keyword evidence="2 5" id="KW-0812">Transmembrane</keyword>
<dbReference type="OrthoDB" id="3357846at2759"/>
<proteinExistence type="predicted"/>
<protein>
    <submittedName>
        <fullName evidence="8">Piso0_002896 protein</fullName>
    </submittedName>
</protein>
<feature type="transmembrane region" description="Helical" evidence="5">
    <location>
        <begin position="204"/>
        <end position="225"/>
    </location>
</feature>
<dbReference type="Pfam" id="PF07690">
    <property type="entry name" value="MFS_1"/>
    <property type="match status" value="1"/>
</dbReference>
<feature type="transmembrane region" description="Helical" evidence="5">
    <location>
        <begin position="106"/>
        <end position="129"/>
    </location>
</feature>
<sequence>MEVVYRESFVGKLLFRYKRKLESETLDGSFAANSTTSSTTKNWDQKGKTKIIIDWNGVSDPANPQNWPFLAKLLVTFELSLLQIAVYMCTAIYTPGVDQIMEEFQIGHTLSMLPLTTFVIGYGIGTMFFSPLSEDPRIGRTNVYIVTLFFYVVLQIPIALSRNISQLSGLRFAAGVFASTPLAVIGASFSDIFDFKYMPLSMGIWGIVSFAGPSMGPFFGSILVVKGGWRWAFWFTLILSGICFFVLILFLPETNGDAILYQKYKCIKARYEYQDFDIKCSAFHVLPRSFDEAITEIIWRPIIITLEEPVVLLINLYTSLVYAVLYLWFELFPIVYLEVHHFSLIQMGATYLSFVCGVVLGVIPYLYYLYINYTQKFIRKEEVYPEVFIPTSIAGNILMTAGIFLVGWTSSPKIHWFVPLIGAALFGASEVINFQSLLNYLGMSFPRYMASAFASNNLIRSSVGGVFPLFGRNLYKNLSTREFPVGWGSSVLGFISLLMCSIPILFYANGKKLRAASRYSGL</sequence>
<feature type="transmembrane region" description="Helical" evidence="5">
    <location>
        <begin position="231"/>
        <end position="251"/>
    </location>
</feature>
<dbReference type="Gene3D" id="1.20.1250.20">
    <property type="entry name" value="MFS general substrate transporter like domains"/>
    <property type="match status" value="1"/>
</dbReference>
<name>G8YGL8_PICSO</name>
<keyword evidence="3 5" id="KW-1133">Transmembrane helix</keyword>
<dbReference type="InterPro" id="IPR011701">
    <property type="entry name" value="MFS"/>
</dbReference>
<dbReference type="HOGENOM" id="CLU_008455_11_1_1"/>
<evidence type="ECO:0000256" key="3">
    <source>
        <dbReference type="ARBA" id="ARBA00022989"/>
    </source>
</evidence>
<evidence type="ECO:0000313" key="7">
    <source>
        <dbReference type="EMBL" id="CCE79805.1"/>
    </source>
</evidence>
<dbReference type="eggNOG" id="KOG0255">
    <property type="taxonomic scope" value="Eukaryota"/>
</dbReference>
<feature type="domain" description="Major facilitator superfamily (MFS) profile" evidence="6">
    <location>
        <begin position="69"/>
        <end position="512"/>
    </location>
</feature>
<dbReference type="InterPro" id="IPR020846">
    <property type="entry name" value="MFS_dom"/>
</dbReference>
<dbReference type="GO" id="GO:0015244">
    <property type="term" value="F:fluconazole transmembrane transporter activity"/>
    <property type="evidence" value="ECO:0007669"/>
    <property type="project" value="TreeGrafter"/>
</dbReference>
<evidence type="ECO:0000256" key="4">
    <source>
        <dbReference type="ARBA" id="ARBA00023136"/>
    </source>
</evidence>
<evidence type="ECO:0000256" key="5">
    <source>
        <dbReference type="SAM" id="Phobius"/>
    </source>
</evidence>
<keyword evidence="4 5" id="KW-0472">Membrane</keyword>
<feature type="transmembrane region" description="Helical" evidence="5">
    <location>
        <begin position="310"/>
        <end position="329"/>
    </location>
</feature>
<gene>
    <name evidence="8" type="primary">Piso0_002896</name>
    <name evidence="7" type="ORF">GNLVRS01_PISO0G00402g</name>
    <name evidence="8" type="ORF">GNLVRS01_PISO0H00403g</name>
</gene>
<feature type="transmembrane region" description="Helical" evidence="5">
    <location>
        <begin position="458"/>
        <end position="475"/>
    </location>
</feature>
<dbReference type="InParanoid" id="G8YGL8"/>
<feature type="transmembrane region" description="Helical" evidence="5">
    <location>
        <begin position="172"/>
        <end position="192"/>
    </location>
</feature>
<evidence type="ECO:0000256" key="2">
    <source>
        <dbReference type="ARBA" id="ARBA00022692"/>
    </source>
</evidence>
<dbReference type="FunCoup" id="G8YGL8">
    <property type="interactions" value="21"/>
</dbReference>
<dbReference type="Proteomes" id="UP000005222">
    <property type="component" value="Chromosome H"/>
</dbReference>
<evidence type="ECO:0000313" key="8">
    <source>
        <dbReference type="EMBL" id="CCE80570.1"/>
    </source>
</evidence>
<reference evidence="9" key="2">
    <citation type="journal article" date="2012" name="G3 (Bethesda)">
        <title>Pichia sorbitophila, an interspecies yeast hybrid reveals early steps of genome resolution following polyploidization.</title>
        <authorList>
            <person name="Leh Louis V."/>
            <person name="Despons L."/>
            <person name="Friedrich A."/>
            <person name="Martin T."/>
            <person name="Durrens P."/>
            <person name="Casaregola S."/>
            <person name="Neuveglise C."/>
            <person name="Fairhead C."/>
            <person name="Marck C."/>
            <person name="Cruz J.A."/>
            <person name="Straub M.L."/>
            <person name="Kugler V."/>
            <person name="Sacerdot C."/>
            <person name="Uzunov Z."/>
            <person name="Thierry A."/>
            <person name="Weiss S."/>
            <person name="Bleykasten C."/>
            <person name="De Montigny J."/>
            <person name="Jacques N."/>
            <person name="Jung P."/>
            <person name="Lemaire M."/>
            <person name="Mallet S."/>
            <person name="Morel G."/>
            <person name="Richard G.F."/>
            <person name="Sarkar A."/>
            <person name="Savel G."/>
            <person name="Schacherer J."/>
            <person name="Seret M.L."/>
            <person name="Talla E."/>
            <person name="Samson G."/>
            <person name="Jubin C."/>
            <person name="Poulain J."/>
            <person name="Vacherie B."/>
            <person name="Barbe V."/>
            <person name="Pelletier E."/>
            <person name="Sherman D.J."/>
            <person name="Westhof E."/>
            <person name="Weissenbach J."/>
            <person name="Baret P.V."/>
            <person name="Wincker P."/>
            <person name="Gaillardin C."/>
            <person name="Dujon B."/>
            <person name="Souciet J.L."/>
        </authorList>
    </citation>
    <scope>NUCLEOTIDE SEQUENCE [LARGE SCALE GENOMIC DNA]</scope>
    <source>
        <strain evidence="9">ATCC MYA-4447 / BCRC 22081 / CBS 7064 / NBRC 10061 / NRRL Y-12695</strain>
    </source>
</reference>
<feature type="transmembrane region" description="Helical" evidence="5">
    <location>
        <begin position="349"/>
        <end position="371"/>
    </location>
</feature>
<accession>G8YGL8</accession>
<dbReference type="STRING" id="559304.G8YGL8"/>